<evidence type="ECO:0000313" key="1">
    <source>
        <dbReference type="EMBL" id="KAJ7369058.1"/>
    </source>
</evidence>
<sequence>MAASHGAGPVAAPVCAQSGLSQVHGKVFARHGPESLVSLWLPVLPRVGFRRQPRTITAPLATEVSGFLTCSASARKCRTSGIYEKRAAPRGTFSRNLRAEDLRELVERKITCQTRRTPGGIQILSP</sequence>
<gene>
    <name evidence="1" type="ORF">DFH08DRAFT_796858</name>
</gene>
<proteinExistence type="predicted"/>
<keyword evidence="2" id="KW-1185">Reference proteome</keyword>
<accession>A0AAD7AVZ4</accession>
<comment type="caution">
    <text evidence="1">The sequence shown here is derived from an EMBL/GenBank/DDBJ whole genome shotgun (WGS) entry which is preliminary data.</text>
</comment>
<dbReference type="Proteomes" id="UP001218218">
    <property type="component" value="Unassembled WGS sequence"/>
</dbReference>
<organism evidence="1 2">
    <name type="scientific">Mycena albidolilacea</name>
    <dbReference type="NCBI Taxonomy" id="1033008"/>
    <lineage>
        <taxon>Eukaryota</taxon>
        <taxon>Fungi</taxon>
        <taxon>Dikarya</taxon>
        <taxon>Basidiomycota</taxon>
        <taxon>Agaricomycotina</taxon>
        <taxon>Agaricomycetes</taxon>
        <taxon>Agaricomycetidae</taxon>
        <taxon>Agaricales</taxon>
        <taxon>Marasmiineae</taxon>
        <taxon>Mycenaceae</taxon>
        <taxon>Mycena</taxon>
    </lineage>
</organism>
<dbReference type="AlphaFoldDB" id="A0AAD7AVZ4"/>
<protein>
    <submittedName>
        <fullName evidence="1">Uncharacterized protein</fullName>
    </submittedName>
</protein>
<reference evidence="1" key="1">
    <citation type="submission" date="2023-03" db="EMBL/GenBank/DDBJ databases">
        <title>Massive genome expansion in bonnet fungi (Mycena s.s.) driven by repeated elements and novel gene families across ecological guilds.</title>
        <authorList>
            <consortium name="Lawrence Berkeley National Laboratory"/>
            <person name="Harder C.B."/>
            <person name="Miyauchi S."/>
            <person name="Viragh M."/>
            <person name="Kuo A."/>
            <person name="Thoen E."/>
            <person name="Andreopoulos B."/>
            <person name="Lu D."/>
            <person name="Skrede I."/>
            <person name="Drula E."/>
            <person name="Henrissat B."/>
            <person name="Morin E."/>
            <person name="Kohler A."/>
            <person name="Barry K."/>
            <person name="LaButti K."/>
            <person name="Morin E."/>
            <person name="Salamov A."/>
            <person name="Lipzen A."/>
            <person name="Mereny Z."/>
            <person name="Hegedus B."/>
            <person name="Baldrian P."/>
            <person name="Stursova M."/>
            <person name="Weitz H."/>
            <person name="Taylor A."/>
            <person name="Grigoriev I.V."/>
            <person name="Nagy L.G."/>
            <person name="Martin F."/>
            <person name="Kauserud H."/>
        </authorList>
    </citation>
    <scope>NUCLEOTIDE SEQUENCE</scope>
    <source>
        <strain evidence="1">CBHHK002</strain>
    </source>
</reference>
<dbReference type="EMBL" id="JARIHO010000001">
    <property type="protein sequence ID" value="KAJ7369058.1"/>
    <property type="molecule type" value="Genomic_DNA"/>
</dbReference>
<evidence type="ECO:0000313" key="2">
    <source>
        <dbReference type="Proteomes" id="UP001218218"/>
    </source>
</evidence>
<name>A0AAD7AVZ4_9AGAR</name>